<feature type="transmembrane region" description="Helical" evidence="2">
    <location>
        <begin position="129"/>
        <end position="147"/>
    </location>
</feature>
<keyword evidence="2" id="KW-1133">Transmembrane helix</keyword>
<comment type="caution">
    <text evidence="3">The sequence shown here is derived from an EMBL/GenBank/DDBJ whole genome shotgun (WGS) entry which is preliminary data.</text>
</comment>
<dbReference type="Proteomes" id="UP000011205">
    <property type="component" value="Unassembled WGS sequence"/>
</dbReference>
<dbReference type="EMBL" id="AMLP01000043">
    <property type="protein sequence ID" value="ELS57814.1"/>
    <property type="molecule type" value="Genomic_DNA"/>
</dbReference>
<proteinExistence type="predicted"/>
<evidence type="ECO:0000256" key="2">
    <source>
        <dbReference type="SAM" id="Phobius"/>
    </source>
</evidence>
<gene>
    <name evidence="3" type="ORF">STVIR_1238</name>
</gene>
<feature type="compositionally biased region" description="Gly residues" evidence="1">
    <location>
        <begin position="89"/>
        <end position="112"/>
    </location>
</feature>
<keyword evidence="2" id="KW-0472">Membrane</keyword>
<dbReference type="RefSeq" id="WP_003996583.1">
    <property type="nucleotide sequence ID" value="NZ_AMLP01000043.1"/>
</dbReference>
<keyword evidence="2" id="KW-0812">Transmembrane</keyword>
<accession>L8PP06</accession>
<sequence length="154" mass="14866">MKDLLLHPDSGKPYAGSEGFVDTGDVNERGLYALDATDGKVLTHLSQAHGAGGTMAARNVALLAAPLPGDGVVFHYPLRGIGTAKDGDTGGTGGAGGSGTSTTGGGTGGSRGTGTSTAGGSLASTGVTVLWVAALAAALPAAGWAAYRRGRTVG</sequence>
<dbReference type="AlphaFoldDB" id="L8PP06"/>
<feature type="region of interest" description="Disordered" evidence="1">
    <location>
        <begin position="85"/>
        <end position="118"/>
    </location>
</feature>
<reference evidence="3 4" key="1">
    <citation type="journal article" date="2013" name="Genome Announc.">
        <title>Draft Genome Sequence of Streptomyces viridochromogenes Strain Tu57, Producer of Avilamycin.</title>
        <authorList>
            <person name="Gruning B.A."/>
            <person name="Erxleben A."/>
            <person name="Hahnlein A."/>
            <person name="Gunther S."/>
        </authorList>
    </citation>
    <scope>NUCLEOTIDE SEQUENCE [LARGE SCALE GENOMIC DNA]</scope>
    <source>
        <strain evidence="3 4">Tue57</strain>
    </source>
</reference>
<organism evidence="3 4">
    <name type="scientific">Streptomyces viridochromogenes Tue57</name>
    <dbReference type="NCBI Taxonomy" id="1160705"/>
    <lineage>
        <taxon>Bacteria</taxon>
        <taxon>Bacillati</taxon>
        <taxon>Actinomycetota</taxon>
        <taxon>Actinomycetes</taxon>
        <taxon>Kitasatosporales</taxon>
        <taxon>Streptomycetaceae</taxon>
        <taxon>Streptomyces</taxon>
    </lineage>
</organism>
<protein>
    <submittedName>
        <fullName evidence="3">Uncharacterized protein</fullName>
    </submittedName>
</protein>
<dbReference type="PATRIC" id="fig|1160705.3.peg.1236"/>
<name>L8PP06_STRVR</name>
<evidence type="ECO:0000313" key="3">
    <source>
        <dbReference type="EMBL" id="ELS57814.1"/>
    </source>
</evidence>
<evidence type="ECO:0000313" key="4">
    <source>
        <dbReference type="Proteomes" id="UP000011205"/>
    </source>
</evidence>
<evidence type="ECO:0000256" key="1">
    <source>
        <dbReference type="SAM" id="MobiDB-lite"/>
    </source>
</evidence>